<dbReference type="GO" id="GO:0003676">
    <property type="term" value="F:nucleic acid binding"/>
    <property type="evidence" value="ECO:0007669"/>
    <property type="project" value="InterPro"/>
</dbReference>
<evidence type="ECO:0000313" key="2">
    <source>
        <dbReference type="EMBL" id="MBA0837910.1"/>
    </source>
</evidence>
<dbReference type="Proteomes" id="UP000593575">
    <property type="component" value="Unassembled WGS sequence"/>
</dbReference>
<dbReference type="AlphaFoldDB" id="A0A7J9JUQ3"/>
<reference evidence="2 3" key="1">
    <citation type="journal article" date="2019" name="Genome Biol. Evol.">
        <title>Insights into the evolution of the New World diploid cottons (Gossypium, subgenus Houzingenia) based on genome sequencing.</title>
        <authorList>
            <person name="Grover C.E."/>
            <person name="Arick M.A. 2nd"/>
            <person name="Thrash A."/>
            <person name="Conover J.L."/>
            <person name="Sanders W.S."/>
            <person name="Peterson D.G."/>
            <person name="Frelichowski J.E."/>
            <person name="Scheffler J.A."/>
            <person name="Scheffler B.E."/>
            <person name="Wendel J.F."/>
        </authorList>
    </citation>
    <scope>NUCLEOTIDE SEQUENCE [LARGE SCALE GENOMIC DNA]</scope>
    <source>
        <strain evidence="2">6</strain>
        <tissue evidence="2">Leaf</tissue>
    </source>
</reference>
<dbReference type="Pfam" id="PF13456">
    <property type="entry name" value="RVT_3"/>
    <property type="match status" value="1"/>
</dbReference>
<dbReference type="InterPro" id="IPR002156">
    <property type="entry name" value="RNaseH_domain"/>
</dbReference>
<accession>A0A7J9JUQ3</accession>
<protein>
    <recommendedName>
        <fullName evidence="1">RNase H type-1 domain-containing protein</fullName>
    </recommendedName>
</protein>
<dbReference type="GO" id="GO:0004523">
    <property type="term" value="F:RNA-DNA hybrid ribonuclease activity"/>
    <property type="evidence" value="ECO:0007669"/>
    <property type="project" value="InterPro"/>
</dbReference>
<keyword evidence="3" id="KW-1185">Reference proteome</keyword>
<evidence type="ECO:0000259" key="1">
    <source>
        <dbReference type="Pfam" id="PF13456"/>
    </source>
</evidence>
<comment type="caution">
    <text evidence="2">The sequence shown here is derived from an EMBL/GenBank/DDBJ whole genome shotgun (WGS) entry which is preliminary data.</text>
</comment>
<feature type="non-terminal residue" evidence="2">
    <location>
        <position position="104"/>
    </location>
</feature>
<sequence length="104" mass="11734">MAFEESIKVACGLKVKDHVLFETDHVGLVNKFNNLAHDVTTIGTRIKACTASFSFFKSANLIWTELSCNTVAHLICRKMCGEGKRFLFEMDYPPKIHNAVIRDV</sequence>
<evidence type="ECO:0000313" key="3">
    <source>
        <dbReference type="Proteomes" id="UP000593575"/>
    </source>
</evidence>
<gene>
    <name evidence="2" type="ORF">Goarm_010023</name>
</gene>
<proteinExistence type="predicted"/>
<feature type="domain" description="RNase H type-1" evidence="1">
    <location>
        <begin position="7"/>
        <end position="77"/>
    </location>
</feature>
<organism evidence="2 3">
    <name type="scientific">Gossypium armourianum</name>
    <dbReference type="NCBI Taxonomy" id="34283"/>
    <lineage>
        <taxon>Eukaryota</taxon>
        <taxon>Viridiplantae</taxon>
        <taxon>Streptophyta</taxon>
        <taxon>Embryophyta</taxon>
        <taxon>Tracheophyta</taxon>
        <taxon>Spermatophyta</taxon>
        <taxon>Magnoliopsida</taxon>
        <taxon>eudicotyledons</taxon>
        <taxon>Gunneridae</taxon>
        <taxon>Pentapetalae</taxon>
        <taxon>rosids</taxon>
        <taxon>malvids</taxon>
        <taxon>Malvales</taxon>
        <taxon>Malvaceae</taxon>
        <taxon>Malvoideae</taxon>
        <taxon>Gossypium</taxon>
    </lineage>
</organism>
<name>A0A7J9JUQ3_9ROSI</name>
<dbReference type="EMBL" id="JABFAE010000009">
    <property type="protein sequence ID" value="MBA0837910.1"/>
    <property type="molecule type" value="Genomic_DNA"/>
</dbReference>